<evidence type="ECO:0000313" key="3">
    <source>
        <dbReference type="EMBL" id="KAK6956800.1"/>
    </source>
</evidence>
<proteinExistence type="predicted"/>
<feature type="region of interest" description="Disordered" evidence="1">
    <location>
        <begin position="1"/>
        <end position="26"/>
    </location>
</feature>
<protein>
    <submittedName>
        <fullName evidence="3">Uncharacterized protein</fullName>
    </submittedName>
</protein>
<evidence type="ECO:0000256" key="1">
    <source>
        <dbReference type="SAM" id="MobiDB-lite"/>
    </source>
</evidence>
<evidence type="ECO:0000256" key="2">
    <source>
        <dbReference type="SAM" id="Phobius"/>
    </source>
</evidence>
<feature type="transmembrane region" description="Helical" evidence="2">
    <location>
        <begin position="75"/>
        <end position="98"/>
    </location>
</feature>
<gene>
    <name evidence="3" type="ORF">Daesc_002080</name>
</gene>
<reference evidence="3 4" key="1">
    <citation type="journal article" date="2024" name="Front Chem Biol">
        <title>Unveiling the potential of Daldinia eschscholtzii MFLUCC 19-0629 through bioactivity and bioinformatics studies for enhanced sustainable agriculture production.</title>
        <authorList>
            <person name="Brooks S."/>
            <person name="Weaver J.A."/>
            <person name="Klomchit A."/>
            <person name="Alharthi S.A."/>
            <person name="Onlamun T."/>
            <person name="Nurani R."/>
            <person name="Vong T.K."/>
            <person name="Alberti F."/>
            <person name="Greco C."/>
        </authorList>
    </citation>
    <scope>NUCLEOTIDE SEQUENCE [LARGE SCALE GENOMIC DNA]</scope>
    <source>
        <strain evidence="3">MFLUCC 19-0629</strain>
    </source>
</reference>
<accession>A0AAX6MVW3</accession>
<sequence length="174" mass="18585">MLPNRSVWDRHSSAEEEDPPSTKSTWEEAQRAYACVAALPRPTYGGAFPLLDVPSRRKPIENENRIGHTKPFSRLALFLPAAAAAVAAEVAAAAIAAAGPLPPLPPAPAPALASPTAVSAGPEIARYMELYMNMPQQERAIARADLENKLVALLIVEKEEKGKVSRAASVLKET</sequence>
<keyword evidence="2" id="KW-0472">Membrane</keyword>
<keyword evidence="2" id="KW-0812">Transmembrane</keyword>
<keyword evidence="2" id="KW-1133">Transmembrane helix</keyword>
<dbReference type="EMBL" id="JBANMG010000002">
    <property type="protein sequence ID" value="KAK6956800.1"/>
    <property type="molecule type" value="Genomic_DNA"/>
</dbReference>
<organism evidence="3 4">
    <name type="scientific">Daldinia eschscholtzii</name>
    <dbReference type="NCBI Taxonomy" id="292717"/>
    <lineage>
        <taxon>Eukaryota</taxon>
        <taxon>Fungi</taxon>
        <taxon>Dikarya</taxon>
        <taxon>Ascomycota</taxon>
        <taxon>Pezizomycotina</taxon>
        <taxon>Sordariomycetes</taxon>
        <taxon>Xylariomycetidae</taxon>
        <taxon>Xylariales</taxon>
        <taxon>Hypoxylaceae</taxon>
        <taxon>Daldinia</taxon>
    </lineage>
</organism>
<dbReference type="Proteomes" id="UP001369815">
    <property type="component" value="Unassembled WGS sequence"/>
</dbReference>
<dbReference type="AlphaFoldDB" id="A0AAX6MVW3"/>
<comment type="caution">
    <text evidence="3">The sequence shown here is derived from an EMBL/GenBank/DDBJ whole genome shotgun (WGS) entry which is preliminary data.</text>
</comment>
<evidence type="ECO:0000313" key="4">
    <source>
        <dbReference type="Proteomes" id="UP001369815"/>
    </source>
</evidence>
<name>A0AAX6MVW3_9PEZI</name>
<keyword evidence="4" id="KW-1185">Reference proteome</keyword>